<dbReference type="AlphaFoldDB" id="A0A401FNH5"/>
<comment type="caution">
    <text evidence="2">The sequence shown here is derived from an EMBL/GenBank/DDBJ whole genome shotgun (WGS) entry which is preliminary data.</text>
</comment>
<gene>
    <name evidence="2" type="ORF">NBRC111893_2085</name>
</gene>
<accession>A0A401FNH5</accession>
<proteinExistence type="predicted"/>
<reference evidence="2 3" key="1">
    <citation type="submission" date="2017-11" db="EMBL/GenBank/DDBJ databases">
        <title>Draft Genome Sequence of Lactobacillus curieae NBRC 111893 isolated from Koso, a Japanese sugar-Vegetable Fermented Beverage.</title>
        <authorList>
            <person name="Chiou T.Y."/>
            <person name="Oshima K."/>
            <person name="Suda W."/>
            <person name="Hattori M."/>
            <person name="Takahashi T."/>
        </authorList>
    </citation>
    <scope>NUCLEOTIDE SEQUENCE [LARGE SCALE GENOMIC DNA]</scope>
    <source>
        <strain evidence="2 3">NBRC111893</strain>
    </source>
</reference>
<evidence type="ECO:0000313" key="3">
    <source>
        <dbReference type="Proteomes" id="UP000286974"/>
    </source>
</evidence>
<dbReference type="RefSeq" id="WP_125008692.1">
    <property type="nucleotide sequence ID" value="NZ_BEXA01000005.1"/>
</dbReference>
<dbReference type="Proteomes" id="UP000286974">
    <property type="component" value="Unassembled WGS sequence"/>
</dbReference>
<sequence>MNKFKVTLTAILLASLFVFSNQLVTDAASNQLLSSIPEPSSESLRINKLARKYVSLHNFRFSLDKAAKSNLSRNDFTVAKKLIGQSNAVLQKAQTKINAKQWIYKVHPNKKFVSLATYKSSAQRQKMRSQYSYTRNYKIVTPFYITKSVVIQYNDQKMDQRLKVLSQALKQIKLKNWRYYIPKKQLAQYSGFNQRLIGKLISSDNRQIKSVLKLASKGDAKVWKNKANTRVRYRYSEDYWKKFVNLHFAANLRKKGAQSRATNNDDLNY</sequence>
<feature type="chain" id="PRO_5038710548" evidence="1">
    <location>
        <begin position="21"/>
        <end position="269"/>
    </location>
</feature>
<keyword evidence="3" id="KW-1185">Reference proteome</keyword>
<evidence type="ECO:0000313" key="2">
    <source>
        <dbReference type="EMBL" id="GAY73939.1"/>
    </source>
</evidence>
<feature type="signal peptide" evidence="1">
    <location>
        <begin position="1"/>
        <end position="20"/>
    </location>
</feature>
<organism evidence="2 3">
    <name type="scientific">Lentilactobacillus kosonis</name>
    <dbReference type="NCBI Taxonomy" id="2810561"/>
    <lineage>
        <taxon>Bacteria</taxon>
        <taxon>Bacillati</taxon>
        <taxon>Bacillota</taxon>
        <taxon>Bacilli</taxon>
        <taxon>Lactobacillales</taxon>
        <taxon>Lactobacillaceae</taxon>
        <taxon>Lentilactobacillus</taxon>
    </lineage>
</organism>
<name>A0A401FNH5_9LACO</name>
<evidence type="ECO:0000256" key="1">
    <source>
        <dbReference type="SAM" id="SignalP"/>
    </source>
</evidence>
<dbReference type="EMBL" id="BEXA01000005">
    <property type="protein sequence ID" value="GAY73939.1"/>
    <property type="molecule type" value="Genomic_DNA"/>
</dbReference>
<protein>
    <submittedName>
        <fullName evidence="2">Uncharacterized protein</fullName>
    </submittedName>
</protein>
<keyword evidence="1" id="KW-0732">Signal</keyword>